<name>A0ABS2MWN3_9BACI</name>
<protein>
    <recommendedName>
        <fullName evidence="3">Fur-regulated basic protein FbpA</fullName>
    </recommendedName>
</protein>
<keyword evidence="2" id="KW-1185">Reference proteome</keyword>
<dbReference type="EMBL" id="JAFBDR010000003">
    <property type="protein sequence ID" value="MBM7570265.1"/>
    <property type="molecule type" value="Genomic_DNA"/>
</dbReference>
<comment type="caution">
    <text evidence="1">The sequence shown here is derived from an EMBL/GenBank/DDBJ whole genome shotgun (WGS) entry which is preliminary data.</text>
</comment>
<dbReference type="Proteomes" id="UP001296943">
    <property type="component" value="Unassembled WGS sequence"/>
</dbReference>
<gene>
    <name evidence="1" type="ORF">JOC48_000743</name>
</gene>
<accession>A0ABS2MWN3</accession>
<dbReference type="RefSeq" id="WP_204497702.1">
    <property type="nucleotide sequence ID" value="NZ_JAFBDR010000003.1"/>
</dbReference>
<reference evidence="1 2" key="1">
    <citation type="submission" date="2021-01" db="EMBL/GenBank/DDBJ databases">
        <title>Genomic Encyclopedia of Type Strains, Phase IV (KMG-IV): sequencing the most valuable type-strain genomes for metagenomic binning, comparative biology and taxonomic classification.</title>
        <authorList>
            <person name="Goeker M."/>
        </authorList>
    </citation>
    <scope>NUCLEOTIDE SEQUENCE [LARGE SCALE GENOMIC DNA]</scope>
    <source>
        <strain evidence="1 2">DSM 23711</strain>
    </source>
</reference>
<evidence type="ECO:0000313" key="1">
    <source>
        <dbReference type="EMBL" id="MBM7570265.1"/>
    </source>
</evidence>
<evidence type="ECO:0000313" key="2">
    <source>
        <dbReference type="Proteomes" id="UP001296943"/>
    </source>
</evidence>
<sequence>MKEQEIYETVLKKLIDQTERLQINNTEELIQQLIRELRYYELPKT</sequence>
<organism evidence="1 2">
    <name type="scientific">Aquibacillus albus</name>
    <dbReference type="NCBI Taxonomy" id="1168171"/>
    <lineage>
        <taxon>Bacteria</taxon>
        <taxon>Bacillati</taxon>
        <taxon>Bacillota</taxon>
        <taxon>Bacilli</taxon>
        <taxon>Bacillales</taxon>
        <taxon>Bacillaceae</taxon>
        <taxon>Aquibacillus</taxon>
    </lineage>
</organism>
<evidence type="ECO:0008006" key="3">
    <source>
        <dbReference type="Google" id="ProtNLM"/>
    </source>
</evidence>
<proteinExistence type="predicted"/>